<proteinExistence type="predicted"/>
<dbReference type="Proteomes" id="UP000178240">
    <property type="component" value="Unassembled WGS sequence"/>
</dbReference>
<comment type="caution">
    <text evidence="8">The sequence shown here is derived from an EMBL/GenBank/DDBJ whole genome shotgun (WGS) entry which is preliminary data.</text>
</comment>
<evidence type="ECO:0000313" key="8">
    <source>
        <dbReference type="EMBL" id="OGY46230.1"/>
    </source>
</evidence>
<evidence type="ECO:0000256" key="6">
    <source>
        <dbReference type="ARBA" id="ARBA00045869"/>
    </source>
</evidence>
<dbReference type="Gene3D" id="3.60.15.10">
    <property type="entry name" value="Ribonuclease Z/Hydroxyacylglutathione hydrolase-like"/>
    <property type="match status" value="1"/>
</dbReference>
<dbReference type="STRING" id="1797535.A2744_04510"/>
<accession>A0A1G1Y389</accession>
<comment type="subunit">
    <text evidence="2">Homodimer.</text>
</comment>
<dbReference type="PANTHER" id="PTHR23200:SF48">
    <property type="entry name" value="METALLO-BETA-LACTAMASE DOMAIN-CONTAINING PROTEIN 1"/>
    <property type="match status" value="1"/>
</dbReference>
<sequence length="211" mass="23914">MTPLSPTLSRQGRRQSKTTAAVKILVRGYAWVKNGVWFASPNTTLIKDQGYLVIVDPGANAPRLLSALKKEGLKPKDIDIVFLTHYHLDHILNIRLFPDHDIHDGNTINRGDKIIEYKKVIPATGIQVISTPGHAFEHCSLLVQTKKGKIAIAGDVFWWADKDKQKLDYQSLVNRRDPYAKDWQQLKASRKRLLALADYIIPGHGKMFRVQ</sequence>
<gene>
    <name evidence="8" type="ORF">A2744_04510</name>
</gene>
<evidence type="ECO:0000256" key="4">
    <source>
        <dbReference type="ARBA" id="ARBA00032988"/>
    </source>
</evidence>
<dbReference type="EMBL" id="MHIE01000006">
    <property type="protein sequence ID" value="OGY46230.1"/>
    <property type="molecule type" value="Genomic_DNA"/>
</dbReference>
<evidence type="ECO:0000259" key="7">
    <source>
        <dbReference type="SMART" id="SM00849"/>
    </source>
</evidence>
<dbReference type="AlphaFoldDB" id="A0A1G1Y389"/>
<name>A0A1G1Y389_9BACT</name>
<dbReference type="CDD" id="cd07711">
    <property type="entry name" value="MBLAC1-like_MBL-fold"/>
    <property type="match status" value="1"/>
</dbReference>
<comment type="function">
    <text evidence="6">Endoribonuclease that catalyzes the hydrolysis of histone-coding pre-mRNA 3'-end. Involved in histone pre-mRNA processing during the S-phase of the cell cycle, which is required for entering/progressing through S-phase. Cleaves histone pre-mRNA at a major and a minor cleavage site after the 5'-ACCCA-3' and the 5'-ACCCACA-3' sequence, respectively, and located downstream of the stem-loop. May require the presence of the HDE element located at the histone pre-RNA 3'-end to avoid non-specific cleavage.</text>
</comment>
<organism evidence="8 9">
    <name type="scientific">Candidatus Buchananbacteria bacterium RIFCSPHIGHO2_01_FULL_44_11</name>
    <dbReference type="NCBI Taxonomy" id="1797535"/>
    <lineage>
        <taxon>Bacteria</taxon>
        <taxon>Candidatus Buchananiibacteriota</taxon>
    </lineage>
</organism>
<evidence type="ECO:0000256" key="3">
    <source>
        <dbReference type="ARBA" id="ARBA00014856"/>
    </source>
</evidence>
<reference evidence="8 9" key="1">
    <citation type="journal article" date="2016" name="Nat. Commun.">
        <title>Thousands of microbial genomes shed light on interconnected biogeochemical processes in an aquifer system.</title>
        <authorList>
            <person name="Anantharaman K."/>
            <person name="Brown C.T."/>
            <person name="Hug L.A."/>
            <person name="Sharon I."/>
            <person name="Castelle C.J."/>
            <person name="Probst A.J."/>
            <person name="Thomas B.C."/>
            <person name="Singh A."/>
            <person name="Wilkins M.J."/>
            <person name="Karaoz U."/>
            <person name="Brodie E.L."/>
            <person name="Williams K.H."/>
            <person name="Hubbard S.S."/>
            <person name="Banfield J.F."/>
        </authorList>
    </citation>
    <scope>NUCLEOTIDE SEQUENCE [LARGE SCALE GENOMIC DNA]</scope>
</reference>
<dbReference type="InterPro" id="IPR036866">
    <property type="entry name" value="RibonucZ/Hydroxyglut_hydro"/>
</dbReference>
<dbReference type="GO" id="GO:0005829">
    <property type="term" value="C:cytosol"/>
    <property type="evidence" value="ECO:0007669"/>
    <property type="project" value="UniProtKB-SubCell"/>
</dbReference>
<comment type="catalytic activity">
    <reaction evidence="5">
        <text>a ribonucleotidyl-ribonucleotide-RNA + H2O = a 3'-end ribonucleotide-RNA + a 5'-end 5'-phospho-ribonucleoside-RNA + H(+)</text>
        <dbReference type="Rhea" id="RHEA:68096"/>
        <dbReference type="Rhea" id="RHEA-COMP:15179"/>
        <dbReference type="Rhea" id="RHEA-COMP:17355"/>
        <dbReference type="Rhea" id="RHEA-COMP:17428"/>
        <dbReference type="ChEBI" id="CHEBI:15377"/>
        <dbReference type="ChEBI" id="CHEBI:15378"/>
        <dbReference type="ChEBI" id="CHEBI:74896"/>
        <dbReference type="ChEBI" id="CHEBI:138282"/>
        <dbReference type="ChEBI" id="CHEBI:173118"/>
    </reaction>
    <physiologicalReaction direction="left-to-right" evidence="5">
        <dbReference type="Rhea" id="RHEA:68097"/>
    </physiologicalReaction>
</comment>
<evidence type="ECO:0000256" key="5">
    <source>
        <dbReference type="ARBA" id="ARBA00044690"/>
    </source>
</evidence>
<protein>
    <recommendedName>
        <fullName evidence="3">Metallo-beta-lactamase domain-containing protein 1</fullName>
    </recommendedName>
    <alternativeName>
        <fullName evidence="4">Endoribonuclease MBLAC1</fullName>
    </alternativeName>
</protein>
<evidence type="ECO:0000256" key="2">
    <source>
        <dbReference type="ARBA" id="ARBA00011738"/>
    </source>
</evidence>
<dbReference type="InterPro" id="IPR039344">
    <property type="entry name" value="MBLAC1"/>
</dbReference>
<dbReference type="InterPro" id="IPR001279">
    <property type="entry name" value="Metallo-B-lactamas"/>
</dbReference>
<dbReference type="PANTHER" id="PTHR23200">
    <property type="entry name" value="METALLO-BETA-LACTAMASE DOMAIN-CONTAINING PROTEIN 1"/>
    <property type="match status" value="1"/>
</dbReference>
<evidence type="ECO:0000256" key="1">
    <source>
        <dbReference type="ARBA" id="ARBA00004514"/>
    </source>
</evidence>
<dbReference type="SUPFAM" id="SSF56281">
    <property type="entry name" value="Metallo-hydrolase/oxidoreductase"/>
    <property type="match status" value="1"/>
</dbReference>
<feature type="domain" description="Metallo-beta-lactamase" evidence="7">
    <location>
        <begin position="40"/>
        <end position="204"/>
    </location>
</feature>
<dbReference type="SMART" id="SM00849">
    <property type="entry name" value="Lactamase_B"/>
    <property type="match status" value="1"/>
</dbReference>
<evidence type="ECO:0000313" key="9">
    <source>
        <dbReference type="Proteomes" id="UP000178240"/>
    </source>
</evidence>
<comment type="subcellular location">
    <subcellularLocation>
        <location evidence="1">Cytoplasm</location>
        <location evidence="1">Cytosol</location>
    </subcellularLocation>
</comment>
<dbReference type="Pfam" id="PF00753">
    <property type="entry name" value="Lactamase_B"/>
    <property type="match status" value="1"/>
</dbReference>